<reference evidence="2" key="2">
    <citation type="submission" date="2022-01" db="EMBL/GenBank/DDBJ databases">
        <authorList>
            <person name="Hirooka S."/>
            <person name="Miyagishima S.Y."/>
        </authorList>
    </citation>
    <scope>NUCLEOTIDE SEQUENCE</scope>
    <source>
        <strain evidence="2">NBRC 102759</strain>
    </source>
</reference>
<accession>A0A9C7PWZ9</accession>
<dbReference type="EMBL" id="BQMJ01000030">
    <property type="protein sequence ID" value="GJQ12141.1"/>
    <property type="molecule type" value="Genomic_DNA"/>
</dbReference>
<dbReference type="Pfam" id="PF03357">
    <property type="entry name" value="Snf7"/>
    <property type="match status" value="1"/>
</dbReference>
<evidence type="ECO:0008006" key="4">
    <source>
        <dbReference type="Google" id="ProtNLM"/>
    </source>
</evidence>
<dbReference type="PANTHER" id="PTHR10476">
    <property type="entry name" value="CHARGED MULTIVESICULAR BODY PROTEIN"/>
    <property type="match status" value="1"/>
</dbReference>
<sequence length="217" mass="25000">MFEKFRKRSDNVREQRRTISRAQRETERERQRLEREEKKIKEEIIQLVKKGQKDAAKTLAKSLVHNRQQQDRLYRQRSQLGEVSTSMVVAKQTGTMAQTFGQVSGVLSKYNDSSKVSDFMKTMKEYEKQNDILSTKQEIMGDAVDSALDEDVQEESEEVLSAVLDELNLNYASRMEAVPQVLKKEKQSAALAERKAVGNEEEGDRNIEDRLASLRTP</sequence>
<protein>
    <recommendedName>
        <fullName evidence="4">SNF7 family protein</fullName>
    </recommendedName>
</protein>
<dbReference type="InterPro" id="IPR005024">
    <property type="entry name" value="Snf7_fam"/>
</dbReference>
<name>A0A9C7PWZ9_9RHOD</name>
<dbReference type="Gene3D" id="6.10.140.1230">
    <property type="match status" value="1"/>
</dbReference>
<organism evidence="2 3">
    <name type="scientific">Galdieria partita</name>
    <dbReference type="NCBI Taxonomy" id="83374"/>
    <lineage>
        <taxon>Eukaryota</taxon>
        <taxon>Rhodophyta</taxon>
        <taxon>Bangiophyceae</taxon>
        <taxon>Galdieriales</taxon>
        <taxon>Galdieriaceae</taxon>
        <taxon>Galdieria</taxon>
    </lineage>
</organism>
<evidence type="ECO:0000313" key="2">
    <source>
        <dbReference type="EMBL" id="GJQ12141.1"/>
    </source>
</evidence>
<dbReference type="OrthoDB" id="5594417at2759"/>
<keyword evidence="3" id="KW-1185">Reference proteome</keyword>
<evidence type="ECO:0000313" key="3">
    <source>
        <dbReference type="Proteomes" id="UP001061958"/>
    </source>
</evidence>
<comment type="caution">
    <text evidence="2">The sequence shown here is derived from an EMBL/GenBank/DDBJ whole genome shotgun (WGS) entry which is preliminary data.</text>
</comment>
<feature type="region of interest" description="Disordered" evidence="1">
    <location>
        <begin position="1"/>
        <end position="36"/>
    </location>
</feature>
<proteinExistence type="predicted"/>
<dbReference type="AlphaFoldDB" id="A0A9C7PWZ9"/>
<dbReference type="GO" id="GO:0007034">
    <property type="term" value="P:vacuolar transport"/>
    <property type="evidence" value="ECO:0007669"/>
    <property type="project" value="InterPro"/>
</dbReference>
<dbReference type="Proteomes" id="UP001061958">
    <property type="component" value="Unassembled WGS sequence"/>
</dbReference>
<reference evidence="2" key="1">
    <citation type="journal article" date="2022" name="Proc. Natl. Acad. Sci. U.S.A.">
        <title>Life cycle and functional genomics of the unicellular red alga Galdieria for elucidating algal and plant evolution and industrial use.</title>
        <authorList>
            <person name="Hirooka S."/>
            <person name="Itabashi T."/>
            <person name="Ichinose T.M."/>
            <person name="Onuma R."/>
            <person name="Fujiwara T."/>
            <person name="Yamashita S."/>
            <person name="Jong L.W."/>
            <person name="Tomita R."/>
            <person name="Iwane A.H."/>
            <person name="Miyagishima S.Y."/>
        </authorList>
    </citation>
    <scope>NUCLEOTIDE SEQUENCE</scope>
    <source>
        <strain evidence="2">NBRC 102759</strain>
    </source>
</reference>
<evidence type="ECO:0000256" key="1">
    <source>
        <dbReference type="SAM" id="MobiDB-lite"/>
    </source>
</evidence>
<feature type="region of interest" description="Disordered" evidence="1">
    <location>
        <begin position="193"/>
        <end position="217"/>
    </location>
</feature>
<gene>
    <name evidence="2" type="ORF">GpartN1_g3932.t1</name>
</gene>